<dbReference type="PROSITE" id="PS00130">
    <property type="entry name" value="U_DNA_GLYCOSYLASE"/>
    <property type="match status" value="1"/>
</dbReference>
<dbReference type="HAMAP" id="MF_00148">
    <property type="entry name" value="UDG"/>
    <property type="match status" value="1"/>
</dbReference>
<evidence type="ECO:0000256" key="2">
    <source>
        <dbReference type="ARBA" id="ARBA00022763"/>
    </source>
</evidence>
<dbReference type="SMART" id="SM00986">
    <property type="entry name" value="UDG"/>
    <property type="match status" value="1"/>
</dbReference>
<dbReference type="NCBIfam" id="NF003592">
    <property type="entry name" value="PRK05254.1-5"/>
    <property type="match status" value="1"/>
</dbReference>
<organism evidence="6">
    <name type="scientific">viral metagenome</name>
    <dbReference type="NCBI Taxonomy" id="1070528"/>
    <lineage>
        <taxon>unclassified sequences</taxon>
        <taxon>metagenomes</taxon>
        <taxon>organismal metagenomes</taxon>
    </lineage>
</organism>
<evidence type="ECO:0000256" key="4">
    <source>
        <dbReference type="ARBA" id="ARBA00023204"/>
    </source>
</evidence>
<dbReference type="SUPFAM" id="SSF52141">
    <property type="entry name" value="Uracil-DNA glycosylase-like"/>
    <property type="match status" value="1"/>
</dbReference>
<dbReference type="NCBIfam" id="TIGR00628">
    <property type="entry name" value="ung"/>
    <property type="match status" value="1"/>
</dbReference>
<dbReference type="InterPro" id="IPR002043">
    <property type="entry name" value="UDG_fam1"/>
</dbReference>
<keyword evidence="2" id="KW-0227">DNA damage</keyword>
<dbReference type="CDD" id="cd10027">
    <property type="entry name" value="UDG-F1-like"/>
    <property type="match status" value="1"/>
</dbReference>
<evidence type="ECO:0000256" key="3">
    <source>
        <dbReference type="ARBA" id="ARBA00022801"/>
    </source>
</evidence>
<evidence type="ECO:0000259" key="5">
    <source>
        <dbReference type="SMART" id="SM00986"/>
    </source>
</evidence>
<comment type="similarity">
    <text evidence="1">Belongs to the uracil-DNA glycosylase (UDG) superfamily. UNG family.</text>
</comment>
<sequence length="464" mass="53052">MPLEFINDTLSDFIKNTNIDTEESIIHIVCFPAISLKKTNKKDAVYVTELYNKYEKANYYDDHHIGNRAKAGTIKSIYYGGGNSGIINFFCKVYASDTTGYMNDSQVSRIKYFNMCLTQVCKSARITELHMQLPALDTDNIQGYTQSLNDFISTYKLENGTEPKIVIHLNGVKEPENKEPLNTRKKQLKNNTIEQIPETPVYKLANFSEEHLFNDTESALYEIDFTIKAQPVITNNSIILSHFPTDNRWMYIMNDSKINRMAAVLDKNIGSIIGTDNVFPRINDIFNAFTYSKTEPKIVILGQDPYNGPKQDHGLAFSVTRKFKTPPSLKNIYKALLNDESVTFTEPTHGCLTEWAEQGVILFNLSLTVEKSKPLSHIKHWESFTNRLIELISHNNSKIVFMLWGAKAKAKKKLIKLNGHLVLEYCHPSPKVIDNKFPTECDHFSKANKFLRKAGKQPIDWQIN</sequence>
<dbReference type="NCBIfam" id="NF003588">
    <property type="entry name" value="PRK05254.1-1"/>
    <property type="match status" value="1"/>
</dbReference>
<accession>A0A6C0J5L2</accession>
<dbReference type="AlphaFoldDB" id="A0A6C0J5L2"/>
<keyword evidence="4" id="KW-0234">DNA repair</keyword>
<dbReference type="GO" id="GO:0097510">
    <property type="term" value="P:base-excision repair, AP site formation via deaminated base removal"/>
    <property type="evidence" value="ECO:0007669"/>
    <property type="project" value="TreeGrafter"/>
</dbReference>
<keyword evidence="3" id="KW-0378">Hydrolase</keyword>
<name>A0A6C0J5L2_9ZZZZ</name>
<dbReference type="Gene3D" id="3.40.470.10">
    <property type="entry name" value="Uracil-DNA glycosylase-like domain"/>
    <property type="match status" value="1"/>
</dbReference>
<evidence type="ECO:0000256" key="1">
    <source>
        <dbReference type="ARBA" id="ARBA00008184"/>
    </source>
</evidence>
<protein>
    <recommendedName>
        <fullName evidence="5">Uracil-DNA glycosylase-like domain-containing protein</fullName>
    </recommendedName>
</protein>
<dbReference type="GO" id="GO:0004844">
    <property type="term" value="F:uracil DNA N-glycosylase activity"/>
    <property type="evidence" value="ECO:0007669"/>
    <property type="project" value="InterPro"/>
</dbReference>
<dbReference type="NCBIfam" id="NF003589">
    <property type="entry name" value="PRK05254.1-2"/>
    <property type="match status" value="1"/>
</dbReference>
<feature type="domain" description="Uracil-DNA glycosylase-like" evidence="5">
    <location>
        <begin position="289"/>
        <end position="451"/>
    </location>
</feature>
<dbReference type="PANTHER" id="PTHR11264">
    <property type="entry name" value="URACIL-DNA GLYCOSYLASE"/>
    <property type="match status" value="1"/>
</dbReference>
<dbReference type="SMART" id="SM00987">
    <property type="entry name" value="UreE_C"/>
    <property type="match status" value="1"/>
</dbReference>
<dbReference type="InterPro" id="IPR036895">
    <property type="entry name" value="Uracil-DNA_glycosylase-like_sf"/>
</dbReference>
<dbReference type="PANTHER" id="PTHR11264:SF0">
    <property type="entry name" value="URACIL-DNA GLYCOSYLASE"/>
    <property type="match status" value="1"/>
</dbReference>
<dbReference type="EMBL" id="MN740331">
    <property type="protein sequence ID" value="QHU00922.1"/>
    <property type="molecule type" value="Genomic_DNA"/>
</dbReference>
<dbReference type="InterPro" id="IPR018085">
    <property type="entry name" value="Ura-DNA_Glyclase_AS"/>
</dbReference>
<dbReference type="InterPro" id="IPR005122">
    <property type="entry name" value="Uracil-DNA_glycosylase-like"/>
</dbReference>
<evidence type="ECO:0000313" key="6">
    <source>
        <dbReference type="EMBL" id="QHU00922.1"/>
    </source>
</evidence>
<dbReference type="Pfam" id="PF03167">
    <property type="entry name" value="UDG"/>
    <property type="match status" value="1"/>
</dbReference>
<proteinExistence type="inferred from homology"/>
<reference evidence="6" key="1">
    <citation type="journal article" date="2020" name="Nature">
        <title>Giant virus diversity and host interactions through global metagenomics.</title>
        <authorList>
            <person name="Schulz F."/>
            <person name="Roux S."/>
            <person name="Paez-Espino D."/>
            <person name="Jungbluth S."/>
            <person name="Walsh D.A."/>
            <person name="Denef V.J."/>
            <person name="McMahon K.D."/>
            <person name="Konstantinidis K.T."/>
            <person name="Eloe-Fadrosh E.A."/>
            <person name="Kyrpides N.C."/>
            <person name="Woyke T."/>
        </authorList>
    </citation>
    <scope>NUCLEOTIDE SEQUENCE</scope>
    <source>
        <strain evidence="6">GVMAG-M-3300025860-20</strain>
    </source>
</reference>